<dbReference type="InterPro" id="IPR022727">
    <property type="entry name" value="Cuticle_C1"/>
</dbReference>
<protein>
    <submittedName>
        <fullName evidence="4">Uncharacterized protein</fullName>
    </submittedName>
</protein>
<sequence length="178" mass="17545">MAFKFVVLAAALAVANAGLLPAAAPAVAYSAAPAVSHVSYSSPVVSYGAPLAAPAITSQSSNILRSFGNLGQVSTYSKTIDTPFSSVRKADIRVSNPGVRFAAAAPVAAYAAPIATAAYAAPVAHAAYAAPVAHAAYAAPVAHAAYAAPVARAIGVAYSAAPAVSHVTYTGLGASYGW</sequence>
<comment type="caution">
    <text evidence="4">The sequence shown here is derived from an EMBL/GenBank/DDBJ whole genome shotgun (WGS) entry which is preliminary data.</text>
</comment>
<reference evidence="4" key="1">
    <citation type="journal article" date="2020" name="J Insects Food Feed">
        <title>The yellow mealworm (Tenebrio molitor) genome: a resource for the emerging insects as food and feed industry.</title>
        <authorList>
            <person name="Eriksson T."/>
            <person name="Andere A."/>
            <person name="Kelstrup H."/>
            <person name="Emery V."/>
            <person name="Picard C."/>
        </authorList>
    </citation>
    <scope>NUCLEOTIDE SEQUENCE</scope>
    <source>
        <strain evidence="4">Stoneville</strain>
        <tissue evidence="4">Whole head</tissue>
    </source>
</reference>
<evidence type="ECO:0000313" key="5">
    <source>
        <dbReference type="Proteomes" id="UP000719412"/>
    </source>
</evidence>
<reference evidence="4" key="2">
    <citation type="submission" date="2021-08" db="EMBL/GenBank/DDBJ databases">
        <authorList>
            <person name="Eriksson T."/>
        </authorList>
    </citation>
    <scope>NUCLEOTIDE SEQUENCE</scope>
    <source>
        <strain evidence="4">Stoneville</strain>
        <tissue evidence="4">Whole head</tissue>
    </source>
</reference>
<dbReference type="Pfam" id="PF11018">
    <property type="entry name" value="Cuticle_3"/>
    <property type="match status" value="1"/>
</dbReference>
<evidence type="ECO:0000256" key="2">
    <source>
        <dbReference type="ARBA" id="ARBA00022737"/>
    </source>
</evidence>
<dbReference type="Proteomes" id="UP000719412">
    <property type="component" value="Unassembled WGS sequence"/>
</dbReference>
<organism evidence="4 5">
    <name type="scientific">Tenebrio molitor</name>
    <name type="common">Yellow mealworm beetle</name>
    <dbReference type="NCBI Taxonomy" id="7067"/>
    <lineage>
        <taxon>Eukaryota</taxon>
        <taxon>Metazoa</taxon>
        <taxon>Ecdysozoa</taxon>
        <taxon>Arthropoda</taxon>
        <taxon>Hexapoda</taxon>
        <taxon>Insecta</taxon>
        <taxon>Pterygota</taxon>
        <taxon>Neoptera</taxon>
        <taxon>Endopterygota</taxon>
        <taxon>Coleoptera</taxon>
        <taxon>Polyphaga</taxon>
        <taxon>Cucujiformia</taxon>
        <taxon>Tenebrionidae</taxon>
        <taxon>Tenebrio</taxon>
    </lineage>
</organism>
<keyword evidence="1" id="KW-0193">Cuticle</keyword>
<feature type="chain" id="PRO_5035218076" evidence="3">
    <location>
        <begin position="18"/>
        <end position="178"/>
    </location>
</feature>
<dbReference type="EMBL" id="JABDTM020023103">
    <property type="protein sequence ID" value="KAH0815430.1"/>
    <property type="molecule type" value="Genomic_DNA"/>
</dbReference>
<proteinExistence type="predicted"/>
<evidence type="ECO:0000313" key="4">
    <source>
        <dbReference type="EMBL" id="KAH0815430.1"/>
    </source>
</evidence>
<keyword evidence="5" id="KW-1185">Reference proteome</keyword>
<dbReference type="PANTHER" id="PTHR39068">
    <property type="entry name" value="LARVAL/PUPAL CUTICLE PROTEIN H1C-LIKE PROTEIN-RELATED"/>
    <property type="match status" value="1"/>
</dbReference>
<keyword evidence="2" id="KW-0677">Repeat</keyword>
<accession>A0A8J6HIT8</accession>
<evidence type="ECO:0000256" key="3">
    <source>
        <dbReference type="SAM" id="SignalP"/>
    </source>
</evidence>
<evidence type="ECO:0000256" key="1">
    <source>
        <dbReference type="ARBA" id="ARBA00022460"/>
    </source>
</evidence>
<keyword evidence="3" id="KW-0732">Signal</keyword>
<dbReference type="AlphaFoldDB" id="A0A8J6HIT8"/>
<dbReference type="PANTHER" id="PTHR39068:SF5">
    <property type="entry name" value="PUPAL CUTICLE PROTEIN C1B-LIKE PROTEIN"/>
    <property type="match status" value="1"/>
</dbReference>
<name>A0A8J6HIT8_TENMO</name>
<gene>
    <name evidence="4" type="ORF">GEV33_007360</name>
</gene>
<feature type="signal peptide" evidence="3">
    <location>
        <begin position="1"/>
        <end position="17"/>
    </location>
</feature>
<dbReference type="GO" id="GO:0042302">
    <property type="term" value="F:structural constituent of cuticle"/>
    <property type="evidence" value="ECO:0007669"/>
    <property type="project" value="UniProtKB-KW"/>
</dbReference>